<proteinExistence type="predicted"/>
<gene>
    <name evidence="1" type="ORF">UZ20_WS6002000201</name>
</gene>
<evidence type="ECO:0000313" key="2">
    <source>
        <dbReference type="Proteomes" id="UP000070449"/>
    </source>
</evidence>
<dbReference type="Proteomes" id="UP000070449">
    <property type="component" value="Unassembled WGS sequence"/>
</dbReference>
<name>A0A136KKE1_9BACT</name>
<sequence length="268" mass="31443">MVELELLAFWRLTLKRILDRLEDHEDKSLKEYAQNLFTSTIQIDESFMTYESVRTLLRKITETGIYLTLIYIRFDRISALFNLSFQNNLAALIDATQGRLNFVLTGHRRLSLLSPETYTATDFLPFLKVHYIKPADAVSTQIQLNALQNKITTRLSKSDEKMITELCSGHSTYLQLLHIYCSEKRSRDFQMILKDERIQLQSEELLMHLNTNEKEVIKKLIKNQQVSENEFSTATYLWDTGILDNHNKIFSRLFEGYVKKIIFTLQTN</sequence>
<accession>A0A136KKE1</accession>
<protein>
    <submittedName>
        <fullName evidence="1">Uncharacterized protein</fullName>
    </submittedName>
</protein>
<dbReference type="AlphaFoldDB" id="A0A136KKE1"/>
<comment type="caution">
    <text evidence="1">The sequence shown here is derived from an EMBL/GenBank/DDBJ whole genome shotgun (WGS) entry which is preliminary data.</text>
</comment>
<reference evidence="1 2" key="1">
    <citation type="submission" date="2015-02" db="EMBL/GenBank/DDBJ databases">
        <title>Improved understanding of the partial-nitritation anammox process through 23 genomes representing the majority of the microbial community.</title>
        <authorList>
            <person name="Speth D.R."/>
            <person name="In T Zandt M."/>
            <person name="Guerrero Cruz S."/>
            <person name="Jetten M.S."/>
            <person name="Dutilh B.E."/>
        </authorList>
    </citation>
    <scope>NUCLEOTIDE SEQUENCE [LARGE SCALE GENOMIC DNA]</scope>
    <source>
        <strain evidence="1">OLB21</strain>
    </source>
</reference>
<dbReference type="EMBL" id="JYPD01000011">
    <property type="protein sequence ID" value="KXK09892.1"/>
    <property type="molecule type" value="Genomic_DNA"/>
</dbReference>
<organism evidence="1 2">
    <name type="scientific">candidate division WS6 bacterium OLB21</name>
    <dbReference type="NCBI Taxonomy" id="1617427"/>
    <lineage>
        <taxon>Bacteria</taxon>
        <taxon>Candidatus Dojkabacteria</taxon>
    </lineage>
</organism>
<dbReference type="STRING" id="1617427.UZ20_WS6002000201"/>
<evidence type="ECO:0000313" key="1">
    <source>
        <dbReference type="EMBL" id="KXK09892.1"/>
    </source>
</evidence>